<dbReference type="EMBL" id="CP049801">
    <property type="protein sequence ID" value="QIO05585.1"/>
    <property type="molecule type" value="Genomic_DNA"/>
</dbReference>
<name>A0A6G8RUL9_9GAMM</name>
<accession>A0A6G8RUL9</accession>
<sequence>MRYKVIDVYKQENIEHYIAQCLKTQSPKFIVVQSPRILCKGLDIIDVNDAISSATWATGESIDMHVLKFADCLDKIFESDH</sequence>
<keyword evidence="2" id="KW-1185">Reference proteome</keyword>
<dbReference type="RefSeq" id="WP_166222733.1">
    <property type="nucleotide sequence ID" value="NZ_CP049801.1"/>
</dbReference>
<gene>
    <name evidence="1" type="ORF">G8E00_06280</name>
</gene>
<evidence type="ECO:0000313" key="1">
    <source>
        <dbReference type="EMBL" id="QIO05585.1"/>
    </source>
</evidence>
<protein>
    <submittedName>
        <fullName evidence="1">Uncharacterized protein</fullName>
    </submittedName>
</protein>
<dbReference type="AlphaFoldDB" id="A0A6G8RUL9"/>
<reference evidence="1 2" key="1">
    <citation type="submission" date="2020-03" db="EMBL/GenBank/DDBJ databases">
        <authorList>
            <person name="Zhu W."/>
        </authorList>
    </citation>
    <scope>NUCLEOTIDE SEQUENCE [LARGE SCALE GENOMIC DNA]</scope>
    <source>
        <strain evidence="1 2">323-1</strain>
    </source>
</reference>
<evidence type="ECO:0000313" key="2">
    <source>
        <dbReference type="Proteomes" id="UP000502297"/>
    </source>
</evidence>
<proteinExistence type="predicted"/>
<dbReference type="Proteomes" id="UP000502297">
    <property type="component" value="Chromosome"/>
</dbReference>
<organism evidence="1 2">
    <name type="scientific">Acinetobacter shaoyimingii</name>
    <dbReference type="NCBI Taxonomy" id="2715164"/>
    <lineage>
        <taxon>Bacteria</taxon>
        <taxon>Pseudomonadati</taxon>
        <taxon>Pseudomonadota</taxon>
        <taxon>Gammaproteobacteria</taxon>
        <taxon>Moraxellales</taxon>
        <taxon>Moraxellaceae</taxon>
        <taxon>Acinetobacter</taxon>
    </lineage>
</organism>
<dbReference type="KEGG" id="asha:G8E00_06280"/>